<reference evidence="3" key="1">
    <citation type="journal article" date="2019" name="Int. J. Syst. Evol. Microbiol.">
        <title>The Global Catalogue of Microorganisms (GCM) 10K type strain sequencing project: providing services to taxonomists for standard genome sequencing and annotation.</title>
        <authorList>
            <consortium name="The Broad Institute Genomics Platform"/>
            <consortium name="The Broad Institute Genome Sequencing Center for Infectious Disease"/>
            <person name="Wu L."/>
            <person name="Ma J."/>
        </authorList>
    </citation>
    <scope>NUCLEOTIDE SEQUENCE [LARGE SCALE GENOMIC DNA]</scope>
    <source>
        <strain evidence="3">CCUG 30340</strain>
    </source>
</reference>
<protein>
    <submittedName>
        <fullName evidence="2">Uncharacterized protein</fullName>
    </submittedName>
</protein>
<gene>
    <name evidence="2" type="ORF">ACFO6Q_03895</name>
</gene>
<evidence type="ECO:0000313" key="3">
    <source>
        <dbReference type="Proteomes" id="UP001595886"/>
    </source>
</evidence>
<dbReference type="PROSITE" id="PS51257">
    <property type="entry name" value="PROKAR_LIPOPROTEIN"/>
    <property type="match status" value="1"/>
</dbReference>
<dbReference type="Proteomes" id="UP001595886">
    <property type="component" value="Unassembled WGS sequence"/>
</dbReference>
<sequence length="488" mass="52066">MNRRVLATIAGLTLAGACVDATAVALNPKGLGQVLLFPYYTVNKGQDTLISLVNVGDVGKYLRVDFYEGYNGRPVLGELHLFLSPHDVWTAGISADGDGAKLTTSDRSCVYPASLPGGEDIRTTGLRFRTAGFDGDYAIFQLDGGPTDMSRVREGTIHVLTIGDIVPGSETDERIRHVQNGTPGEGTPADCEQVHSAGIAELTAPTDTLAGSAAIVDVTQGTFYPYNADALSDFSDMVIFTSSAIHPSLLGAANSDESTVFGAVAHVFADRGTPLQLDYHEGIDAVSAVLMADHLYNEYLVSDNLGSNTDWVVTFPTKRFYVDTYYTGGAGAMPPFVEEFDGESNILFRGIIYDREEGETTWPPENNGPPPLSGLKGTLPFEVNVISWLNDTAPDDPSGVFGSKLRPNIAPYADAGWAAFDLDPEVQPHALPPDASGKILRGLPVSGFMAYNIVNRQAQPGRLANYSGVFAHRTSVSCTTADPQATCQ</sequence>
<comment type="caution">
    <text evidence="2">The sequence shown here is derived from an EMBL/GenBank/DDBJ whole genome shotgun (WGS) entry which is preliminary data.</text>
</comment>
<feature type="chain" id="PRO_5045613738" evidence="1">
    <location>
        <begin position="24"/>
        <end position="488"/>
    </location>
</feature>
<keyword evidence="3" id="KW-1185">Reference proteome</keyword>
<evidence type="ECO:0000256" key="1">
    <source>
        <dbReference type="SAM" id="SignalP"/>
    </source>
</evidence>
<feature type="signal peptide" evidence="1">
    <location>
        <begin position="1"/>
        <end position="23"/>
    </location>
</feature>
<accession>A0ABV9QS45</accession>
<keyword evidence="1" id="KW-0732">Signal</keyword>
<proteinExistence type="predicted"/>
<name>A0ABV9QS45_9GAMM</name>
<organism evidence="2 3">
    <name type="scientific">Dokdonella ginsengisoli</name>
    <dbReference type="NCBI Taxonomy" id="363846"/>
    <lineage>
        <taxon>Bacteria</taxon>
        <taxon>Pseudomonadati</taxon>
        <taxon>Pseudomonadota</taxon>
        <taxon>Gammaproteobacteria</taxon>
        <taxon>Lysobacterales</taxon>
        <taxon>Rhodanobacteraceae</taxon>
        <taxon>Dokdonella</taxon>
    </lineage>
</organism>
<dbReference type="RefSeq" id="WP_380019210.1">
    <property type="nucleotide sequence ID" value="NZ_JBHSHD010000003.1"/>
</dbReference>
<evidence type="ECO:0000313" key="2">
    <source>
        <dbReference type="EMBL" id="MFC4819449.1"/>
    </source>
</evidence>
<dbReference type="EMBL" id="JBHSHD010000003">
    <property type="protein sequence ID" value="MFC4819449.1"/>
    <property type="molecule type" value="Genomic_DNA"/>
</dbReference>